<gene>
    <name evidence="2" type="ORF">CL6EHI_022010</name>
</gene>
<dbReference type="VEuPathDB" id="AmoebaDB:EHI8A_184530"/>
<dbReference type="Proteomes" id="UP000078387">
    <property type="component" value="Unassembled WGS sequence"/>
</dbReference>
<keyword evidence="1" id="KW-0812">Transmembrane</keyword>
<protein>
    <recommendedName>
        <fullName evidence="4">Transmembrane protein</fullName>
    </recommendedName>
</protein>
<sequence length="128" mass="14210">MTAETQYTPLANAIVVDPQYTQPPAYTQSTSYQEGFVQQQTHSTQENSEQTSMILFILGFFTCLTWVLNIIMFRDSTNDNTKRWVKLSKILLIPYTILVVGLLALTIIISIISVIVGIAAASADGVTY</sequence>
<proteinExistence type="predicted"/>
<dbReference type="PANTHER" id="PTHR34078">
    <property type="entry name" value="EXPRESSED PROTEIN"/>
    <property type="match status" value="1"/>
</dbReference>
<dbReference type="PANTHER" id="PTHR34078:SF3">
    <property type="entry name" value="TRANSMEMBRANE PROTEIN"/>
    <property type="match status" value="1"/>
</dbReference>
<dbReference type="VEuPathDB" id="AmoebaDB:EHI7A_162920"/>
<feature type="transmembrane region" description="Helical" evidence="1">
    <location>
        <begin position="92"/>
        <end position="121"/>
    </location>
</feature>
<dbReference type="VEuPathDB" id="AmoebaDB:EHI_022010"/>
<organism evidence="2 3">
    <name type="scientific">Entamoeba histolytica</name>
    <dbReference type="NCBI Taxonomy" id="5759"/>
    <lineage>
        <taxon>Eukaryota</taxon>
        <taxon>Amoebozoa</taxon>
        <taxon>Evosea</taxon>
        <taxon>Archamoebae</taxon>
        <taxon>Mastigamoebida</taxon>
        <taxon>Entamoebidae</taxon>
        <taxon>Entamoeba</taxon>
    </lineage>
</organism>
<dbReference type="EMBL" id="BDEQ01000001">
    <property type="protein sequence ID" value="GAT98960.1"/>
    <property type="molecule type" value="Genomic_DNA"/>
</dbReference>
<evidence type="ECO:0000313" key="2">
    <source>
        <dbReference type="EMBL" id="GAT98960.1"/>
    </source>
</evidence>
<dbReference type="VEuPathDB" id="AmoebaDB:EHI5A_041480"/>
<name>A0A5K1UU05_ENTHI</name>
<evidence type="ECO:0000256" key="1">
    <source>
        <dbReference type="SAM" id="Phobius"/>
    </source>
</evidence>
<dbReference type="AlphaFoldDB" id="A0A5K1UU05"/>
<keyword evidence="1" id="KW-0472">Membrane</keyword>
<reference evidence="2 3" key="1">
    <citation type="submission" date="2016-05" db="EMBL/GenBank/DDBJ databases">
        <title>First whole genome sequencing of Entamoeba histolytica HM1:IMSS-clone-6.</title>
        <authorList>
            <person name="Mukherjee Avik.K."/>
            <person name="Izumyama S."/>
            <person name="Nakada-Tsukui K."/>
            <person name="Nozaki T."/>
        </authorList>
    </citation>
    <scope>NUCLEOTIDE SEQUENCE [LARGE SCALE GENOMIC DNA]</scope>
    <source>
        <strain evidence="2 3">HM1:IMSS clone 6</strain>
    </source>
</reference>
<evidence type="ECO:0008006" key="4">
    <source>
        <dbReference type="Google" id="ProtNLM"/>
    </source>
</evidence>
<dbReference type="OMA" id="NIFMFRD"/>
<keyword evidence="1" id="KW-1133">Transmembrane helix</keyword>
<evidence type="ECO:0000313" key="3">
    <source>
        <dbReference type="Proteomes" id="UP000078387"/>
    </source>
</evidence>
<dbReference type="VEuPathDB" id="AmoebaDB:KM1_190920"/>
<accession>A0A5K1UU05</accession>
<feature type="transmembrane region" description="Helical" evidence="1">
    <location>
        <begin position="53"/>
        <end position="71"/>
    </location>
</feature>
<comment type="caution">
    <text evidence="2">The sequence shown here is derived from an EMBL/GenBank/DDBJ whole genome shotgun (WGS) entry which is preliminary data.</text>
</comment>